<evidence type="ECO:0000256" key="1">
    <source>
        <dbReference type="ARBA" id="ARBA00004442"/>
    </source>
</evidence>
<keyword evidence="5" id="KW-0812">Transmembrane</keyword>
<keyword evidence="9" id="KW-1185">Reference proteome</keyword>
<dbReference type="SUPFAM" id="SSF56954">
    <property type="entry name" value="Outer membrane efflux proteins (OEP)"/>
    <property type="match status" value="1"/>
</dbReference>
<accession>A0A380SWF5</accession>
<dbReference type="NCBIfam" id="TIGR01844">
    <property type="entry name" value="type_I_sec_TolC"/>
    <property type="match status" value="1"/>
</dbReference>
<evidence type="ECO:0000256" key="5">
    <source>
        <dbReference type="ARBA" id="ARBA00022692"/>
    </source>
</evidence>
<comment type="subcellular location">
    <subcellularLocation>
        <location evidence="1">Cell outer membrane</location>
    </subcellularLocation>
</comment>
<dbReference type="InterPro" id="IPR003423">
    <property type="entry name" value="OMP_efflux"/>
</dbReference>
<dbReference type="GO" id="GO:0015562">
    <property type="term" value="F:efflux transmembrane transporter activity"/>
    <property type="evidence" value="ECO:0007669"/>
    <property type="project" value="InterPro"/>
</dbReference>
<evidence type="ECO:0000313" key="9">
    <source>
        <dbReference type="Proteomes" id="UP000255177"/>
    </source>
</evidence>
<dbReference type="GO" id="GO:1990281">
    <property type="term" value="C:efflux pump complex"/>
    <property type="evidence" value="ECO:0007669"/>
    <property type="project" value="TreeGrafter"/>
</dbReference>
<keyword evidence="6" id="KW-0472">Membrane</keyword>
<gene>
    <name evidence="8" type="primary">tolC</name>
    <name evidence="8" type="ORF">CCOS864_01511</name>
</gene>
<dbReference type="PANTHER" id="PTHR30026">
    <property type="entry name" value="OUTER MEMBRANE PROTEIN TOLC"/>
    <property type="match status" value="1"/>
</dbReference>
<dbReference type="Pfam" id="PF02321">
    <property type="entry name" value="OEP"/>
    <property type="match status" value="2"/>
</dbReference>
<name>A0A380SWF5_9PSED</name>
<comment type="similarity">
    <text evidence="2">Belongs to the outer membrane factor (OMF) (TC 1.B.17) family.</text>
</comment>
<dbReference type="InterPro" id="IPR010130">
    <property type="entry name" value="T1SS_OMP_TolC"/>
</dbReference>
<dbReference type="RefSeq" id="WP_115085777.1">
    <property type="nucleotide sequence ID" value="NZ_CBCSFG010000012.1"/>
</dbReference>
<keyword evidence="4" id="KW-1134">Transmembrane beta strand</keyword>
<dbReference type="AlphaFoldDB" id="A0A380SWF5"/>
<proteinExistence type="inferred from homology"/>
<evidence type="ECO:0000256" key="6">
    <source>
        <dbReference type="ARBA" id="ARBA00023136"/>
    </source>
</evidence>
<evidence type="ECO:0000256" key="3">
    <source>
        <dbReference type="ARBA" id="ARBA00022448"/>
    </source>
</evidence>
<dbReference type="GO" id="GO:0015288">
    <property type="term" value="F:porin activity"/>
    <property type="evidence" value="ECO:0007669"/>
    <property type="project" value="TreeGrafter"/>
</dbReference>
<dbReference type="Proteomes" id="UP000255177">
    <property type="component" value="Unassembled WGS sequence"/>
</dbReference>
<evidence type="ECO:0000313" key="8">
    <source>
        <dbReference type="EMBL" id="SUQ62083.1"/>
    </source>
</evidence>
<protein>
    <submittedName>
        <fullName evidence="8">Outer membrane protein TolC</fullName>
    </submittedName>
</protein>
<evidence type="ECO:0000256" key="7">
    <source>
        <dbReference type="ARBA" id="ARBA00023237"/>
    </source>
</evidence>
<dbReference type="EMBL" id="UIDD01000005">
    <property type="protein sequence ID" value="SUQ62083.1"/>
    <property type="molecule type" value="Genomic_DNA"/>
</dbReference>
<evidence type="ECO:0000256" key="2">
    <source>
        <dbReference type="ARBA" id="ARBA00007613"/>
    </source>
</evidence>
<dbReference type="GO" id="GO:0009279">
    <property type="term" value="C:cell outer membrane"/>
    <property type="evidence" value="ECO:0007669"/>
    <property type="project" value="UniProtKB-SubCell"/>
</dbReference>
<organism evidence="8 9">
    <name type="scientific">Pseudomonas wadenswilerensis</name>
    <dbReference type="NCBI Taxonomy" id="1785161"/>
    <lineage>
        <taxon>Bacteria</taxon>
        <taxon>Pseudomonadati</taxon>
        <taxon>Pseudomonadota</taxon>
        <taxon>Gammaproteobacteria</taxon>
        <taxon>Pseudomonadales</taxon>
        <taxon>Pseudomonadaceae</taxon>
        <taxon>Pseudomonas</taxon>
    </lineage>
</organism>
<dbReference type="PANTHER" id="PTHR30026:SF20">
    <property type="entry name" value="OUTER MEMBRANE PROTEIN TOLC"/>
    <property type="match status" value="1"/>
</dbReference>
<sequence length="449" mass="48792">MLEQLSRIHAGLMALALLGSSQQARAEDLYQLYQKALAHDMKYAAAIEQQRASNEKEPQGRALLLPNLSLEGGAAWVDRDDSGAATRNRDNSNAYALVLIQPLLRWQNVIGHDQSKALVLAGEINLQAARQDLMLRVADAYFDLLLAEDLLGTSRQQVRTLQEQRGKAERFYQAGSGTESEVQRIQARYDLAYARQMAAHNAVQLHQETLAQLTGSVPASLARLDPQVRFQGPQPALIGTWAEQAQQHNLKVQAAQIKRLVAEKEIDKQQAGHLPTVDLVAAHGRFASVGGSLYDVTLPEEKYTQTVVGVQVSLPLYAGGGTTSRSREARALHGVALDEVEDARREAGLMARQAYLTLTSGISQYAALQQALRSSQTNLTSTTRAFEAGARISADVLDAEQQVTQTEQQLAEQRYSIVLAQLRLLAASGSLGDAGLQEINALLSAGTQG</sequence>
<dbReference type="InterPro" id="IPR051906">
    <property type="entry name" value="TolC-like"/>
</dbReference>
<evidence type="ECO:0000256" key="4">
    <source>
        <dbReference type="ARBA" id="ARBA00022452"/>
    </source>
</evidence>
<keyword evidence="3" id="KW-0813">Transport</keyword>
<keyword evidence="7" id="KW-0998">Cell outer membrane</keyword>
<reference evidence="9" key="1">
    <citation type="submission" date="2018-07" db="EMBL/GenBank/DDBJ databases">
        <authorList>
            <person name="Blom J."/>
        </authorList>
    </citation>
    <scope>NUCLEOTIDE SEQUENCE [LARGE SCALE GENOMIC DNA]</scope>
    <source>
        <strain evidence="9">CCOS 864</strain>
    </source>
</reference>
<dbReference type="Gene3D" id="1.20.1600.10">
    <property type="entry name" value="Outer membrane efflux proteins (OEP)"/>
    <property type="match status" value="1"/>
</dbReference>